<dbReference type="Proteomes" id="UP000617979">
    <property type="component" value="Unassembled WGS sequence"/>
</dbReference>
<organism evidence="1 2">
    <name type="scientific">Kroppenstedtia guangzhouensis</name>
    <dbReference type="NCBI Taxonomy" id="1274356"/>
    <lineage>
        <taxon>Bacteria</taxon>
        <taxon>Bacillati</taxon>
        <taxon>Bacillota</taxon>
        <taxon>Bacilli</taxon>
        <taxon>Bacillales</taxon>
        <taxon>Thermoactinomycetaceae</taxon>
        <taxon>Kroppenstedtia</taxon>
    </lineage>
</organism>
<protein>
    <recommendedName>
        <fullName evidence="3">YD repeat-containing protein</fullName>
    </recommendedName>
</protein>
<dbReference type="RefSeq" id="WP_076524605.1">
    <property type="nucleotide sequence ID" value="NZ_BMEX01000031.1"/>
</dbReference>
<evidence type="ECO:0000313" key="1">
    <source>
        <dbReference type="EMBL" id="GGA58477.1"/>
    </source>
</evidence>
<evidence type="ECO:0000313" key="2">
    <source>
        <dbReference type="Proteomes" id="UP000617979"/>
    </source>
</evidence>
<comment type="caution">
    <text evidence="1">The sequence shown here is derived from an EMBL/GenBank/DDBJ whole genome shotgun (WGS) entry which is preliminary data.</text>
</comment>
<keyword evidence="2" id="KW-1185">Reference proteome</keyword>
<sequence length="72" mass="8089">MQWRSQLQIHYDENNDVTYETEPNNQIVATYTYRANNDPVSMTRGGKTYYYQTTTAGDVTALTDSTGAVVAS</sequence>
<proteinExistence type="predicted"/>
<accession>A0ABQ1H532</accession>
<evidence type="ECO:0008006" key="3">
    <source>
        <dbReference type="Google" id="ProtNLM"/>
    </source>
</evidence>
<reference evidence="2" key="1">
    <citation type="journal article" date="2019" name="Int. J. Syst. Evol. Microbiol.">
        <title>The Global Catalogue of Microorganisms (GCM) 10K type strain sequencing project: providing services to taxonomists for standard genome sequencing and annotation.</title>
        <authorList>
            <consortium name="The Broad Institute Genomics Platform"/>
            <consortium name="The Broad Institute Genome Sequencing Center for Infectious Disease"/>
            <person name="Wu L."/>
            <person name="Ma J."/>
        </authorList>
    </citation>
    <scope>NUCLEOTIDE SEQUENCE [LARGE SCALE GENOMIC DNA]</scope>
    <source>
        <strain evidence="2">CGMCC 1.12404</strain>
    </source>
</reference>
<gene>
    <name evidence="1" type="ORF">GCM10007416_34630</name>
</gene>
<dbReference type="EMBL" id="BMEX01000031">
    <property type="protein sequence ID" value="GGA58477.1"/>
    <property type="molecule type" value="Genomic_DNA"/>
</dbReference>
<name>A0ABQ1H532_9BACL</name>